<reference evidence="1" key="1">
    <citation type="journal article" date="2006" name="Food Microbiol.">
        <title>Occurrence of non-O157 shiga toxin-producing Escherichia coli in ready-to-eat food from supermarkets in Argentina.</title>
        <authorList>
            <person name="Balague C."/>
            <person name="Khan A.A."/>
            <person name="Fernandez L."/>
            <person name="Redolfi A.L."/>
            <person name="Aquili V."/>
            <person name="Voltattorni P."/>
            <person name="Hofer C."/>
            <person name="Ebner G."/>
            <person name="Duenas S."/>
            <person name="Cerniglia C.E."/>
        </authorList>
    </citation>
    <scope>NUCLEOTIDE SEQUENCE</scope>
    <source>
        <strain evidence="1">EC204</strain>
    </source>
</reference>
<proteinExistence type="predicted"/>
<dbReference type="AlphaFoldDB" id="A0A6G4C596"/>
<organism evidence="1">
    <name type="scientific">Escherichia coli</name>
    <dbReference type="NCBI Taxonomy" id="562"/>
    <lineage>
        <taxon>Bacteria</taxon>
        <taxon>Pseudomonadati</taxon>
        <taxon>Pseudomonadota</taxon>
        <taxon>Gammaproteobacteria</taxon>
        <taxon>Enterobacterales</taxon>
        <taxon>Enterobacteriaceae</taxon>
        <taxon>Escherichia</taxon>
    </lineage>
</organism>
<name>A0A6G4C596_ECOLX</name>
<protein>
    <submittedName>
        <fullName evidence="1">Uncharacterized protein</fullName>
    </submittedName>
</protein>
<gene>
    <name evidence="1" type="ORF">G4V04_20215</name>
</gene>
<comment type="caution">
    <text evidence="1">The sequence shown here is derived from an EMBL/GenBank/DDBJ whole genome shotgun (WGS) entry which is preliminary data.</text>
</comment>
<accession>A0A6G4C596</accession>
<sequence length="255" mass="28960">MRNSLAVRFSLQQGEELSQEYQFIKYEEAPEQVQIAFDDQHYGNTIRYDGKKWFLNPVTNAIHVCQIITPVNNSADNDSAIDAELVTEPLPPPPPVQESDVKPDAIDLTAEARERKQPKPEQPQAKDNKQWHGNTAYLNTFACHLHEVLPQAIYSTWCDKQTAAHFHLLYTLCYLASYENKDEGIELGEVLYGAEKITKGGVVPGFHMARSTFDIKINELEQWGLIKVTRGKKRKDGQGNLPNSIKLNFKPYSSK</sequence>
<dbReference type="RefSeq" id="WP_074484357.1">
    <property type="nucleotide sequence ID" value="NZ_JAAIWG010000082.1"/>
</dbReference>
<dbReference type="EMBL" id="JAAIWG010000082">
    <property type="protein sequence ID" value="NEY50629.1"/>
    <property type="molecule type" value="Genomic_DNA"/>
</dbReference>
<evidence type="ECO:0000313" key="1">
    <source>
        <dbReference type="EMBL" id="NEY50629.1"/>
    </source>
</evidence>
<reference evidence="1" key="2">
    <citation type="submission" date="2020-02" db="EMBL/GenBank/DDBJ databases">
        <authorList>
            <person name="Alotaibi K."/>
            <person name="Khan A."/>
        </authorList>
    </citation>
    <scope>NUCLEOTIDE SEQUENCE</scope>
    <source>
        <strain evidence="1">EC204</strain>
    </source>
</reference>